<dbReference type="GO" id="GO:0008418">
    <property type="term" value="F:protein-N-terminal asparagine amidohydrolase activity"/>
    <property type="evidence" value="ECO:0007669"/>
    <property type="project" value="InterPro"/>
</dbReference>
<dbReference type="PROSITE" id="PS50263">
    <property type="entry name" value="CN_HYDROLASE"/>
    <property type="match status" value="1"/>
</dbReference>
<keyword evidence="2" id="KW-0378">Hydrolase</keyword>
<reference evidence="2 3" key="1">
    <citation type="submission" date="2016-07" db="EMBL/GenBank/DDBJ databases">
        <title>Pervasive Adenine N6-methylation of Active Genes in Fungi.</title>
        <authorList>
            <consortium name="DOE Joint Genome Institute"/>
            <person name="Mondo S.J."/>
            <person name="Dannebaum R.O."/>
            <person name="Kuo R.C."/>
            <person name="Labutti K."/>
            <person name="Haridas S."/>
            <person name="Kuo A."/>
            <person name="Salamov A."/>
            <person name="Ahrendt S.R."/>
            <person name="Lipzen A."/>
            <person name="Sullivan W."/>
            <person name="Andreopoulos W.B."/>
            <person name="Clum A."/>
            <person name="Lindquist E."/>
            <person name="Daum C."/>
            <person name="Ramamoorthy G.K."/>
            <person name="Gryganskyi A."/>
            <person name="Culley D."/>
            <person name="Magnuson J.K."/>
            <person name="James T.Y."/>
            <person name="O'Malley M.A."/>
            <person name="Stajich J.E."/>
            <person name="Spatafora J.W."/>
            <person name="Visel A."/>
            <person name="Grigoriev I.V."/>
        </authorList>
    </citation>
    <scope>NUCLEOTIDE SEQUENCE [LARGE SCALE GENOMIC DNA]</scope>
    <source>
        <strain evidence="2 3">CBS 129021</strain>
    </source>
</reference>
<dbReference type="AlphaFoldDB" id="A0A1Y2EIZ4"/>
<dbReference type="GO" id="GO:0030163">
    <property type="term" value="P:protein catabolic process"/>
    <property type="evidence" value="ECO:0007669"/>
    <property type="project" value="TreeGrafter"/>
</dbReference>
<dbReference type="EMBL" id="MCFJ01000001">
    <property type="protein sequence ID" value="ORY71510.1"/>
    <property type="molecule type" value="Genomic_DNA"/>
</dbReference>
<gene>
    <name evidence="2" type="ORF">BCR38DRAFT_330725</name>
</gene>
<dbReference type="OrthoDB" id="201515at2759"/>
<dbReference type="PANTHER" id="PTHR11750">
    <property type="entry name" value="PROTEIN N-TERMINAL AMIDASE"/>
    <property type="match status" value="1"/>
</dbReference>
<dbReference type="InterPro" id="IPR003010">
    <property type="entry name" value="C-N_Hydrolase"/>
</dbReference>
<dbReference type="PANTHER" id="PTHR11750:SF26">
    <property type="entry name" value="PROTEIN N-TERMINAL AMIDASE"/>
    <property type="match status" value="1"/>
</dbReference>
<dbReference type="Proteomes" id="UP000193689">
    <property type="component" value="Unassembled WGS sequence"/>
</dbReference>
<proteinExistence type="predicted"/>
<dbReference type="Pfam" id="PF00795">
    <property type="entry name" value="CN_hydrolase"/>
    <property type="match status" value="1"/>
</dbReference>
<comment type="caution">
    <text evidence="2">The sequence shown here is derived from an EMBL/GenBank/DDBJ whole genome shotgun (WGS) entry which is preliminary data.</text>
</comment>
<accession>A0A1Y2EIZ4</accession>
<dbReference type="STRING" id="1141098.A0A1Y2EIZ4"/>
<protein>
    <submittedName>
        <fullName evidence="2">Carbon-nitrogen hydrolase</fullName>
    </submittedName>
</protein>
<keyword evidence="3" id="KW-1185">Reference proteome</keyword>
<evidence type="ECO:0000259" key="1">
    <source>
        <dbReference type="PROSITE" id="PS50263"/>
    </source>
</evidence>
<dbReference type="CDD" id="cd07566">
    <property type="entry name" value="ScNTA1_like"/>
    <property type="match status" value="1"/>
</dbReference>
<dbReference type="RefSeq" id="XP_040721102.1">
    <property type="nucleotide sequence ID" value="XM_040854990.1"/>
</dbReference>
<dbReference type="Gene3D" id="3.60.110.10">
    <property type="entry name" value="Carbon-nitrogen hydrolase"/>
    <property type="match status" value="1"/>
</dbReference>
<sequence length="333" mass="37013">MRIACLQFAPQVGDVNNNLNRADAVLSKANPDDLDLLVLPELAFSGYNFKSLSEISAFLEPTGAGITSLWARTTALKYNCVVAAGYPEKVDVSQKWPTSPEYYNSAILVNEDGETIGNYRKSHLYYTDETWALEGSDGFYSGHIPGVGNVSMGICMDLNPYRFEAPWHAFEFSFHCLEVAANVVILSMAWLTREEPRHFSRMPKEPDMETLTYWIKRLEPLIRSDNDDEIIVVFANRTGMEEHAVYAGTSAVVGVQNGEVSVYGLLGRGEKELLVVDTSLPPFAKLVYRPDGESEAVAPAPPLLFRDAAGFNTGTHNLPIAHLKHCLKSFMYF</sequence>
<organism evidence="2 3">
    <name type="scientific">Pseudomassariella vexata</name>
    <dbReference type="NCBI Taxonomy" id="1141098"/>
    <lineage>
        <taxon>Eukaryota</taxon>
        <taxon>Fungi</taxon>
        <taxon>Dikarya</taxon>
        <taxon>Ascomycota</taxon>
        <taxon>Pezizomycotina</taxon>
        <taxon>Sordariomycetes</taxon>
        <taxon>Xylariomycetidae</taxon>
        <taxon>Amphisphaeriales</taxon>
        <taxon>Pseudomassariaceae</taxon>
        <taxon>Pseudomassariella</taxon>
    </lineage>
</organism>
<dbReference type="InterPro" id="IPR036526">
    <property type="entry name" value="C-N_Hydrolase_sf"/>
</dbReference>
<evidence type="ECO:0000313" key="3">
    <source>
        <dbReference type="Proteomes" id="UP000193689"/>
    </source>
</evidence>
<dbReference type="GeneID" id="63771202"/>
<feature type="domain" description="CN hydrolase" evidence="1">
    <location>
        <begin position="1"/>
        <end position="280"/>
    </location>
</feature>
<dbReference type="SUPFAM" id="SSF56317">
    <property type="entry name" value="Carbon-nitrogen hydrolase"/>
    <property type="match status" value="1"/>
</dbReference>
<dbReference type="InParanoid" id="A0A1Y2EIZ4"/>
<evidence type="ECO:0000313" key="2">
    <source>
        <dbReference type="EMBL" id="ORY71510.1"/>
    </source>
</evidence>
<dbReference type="InterPro" id="IPR039703">
    <property type="entry name" value="Nta1"/>
</dbReference>
<dbReference type="GO" id="GO:0070773">
    <property type="term" value="F:protein-N-terminal glutamine amidohydrolase activity"/>
    <property type="evidence" value="ECO:0007669"/>
    <property type="project" value="InterPro"/>
</dbReference>
<name>A0A1Y2EIZ4_9PEZI</name>